<comment type="caution">
    <text evidence="4">The sequence shown here is derived from an EMBL/GenBank/DDBJ whole genome shotgun (WGS) entry which is preliminary data.</text>
</comment>
<proteinExistence type="predicted"/>
<evidence type="ECO:0000259" key="3">
    <source>
        <dbReference type="SMART" id="SM00829"/>
    </source>
</evidence>
<dbReference type="Gene3D" id="3.90.180.10">
    <property type="entry name" value="Medium-chain alcohol dehydrogenases, catalytic domain"/>
    <property type="match status" value="1"/>
</dbReference>
<evidence type="ECO:0000256" key="2">
    <source>
        <dbReference type="ARBA" id="ARBA00023002"/>
    </source>
</evidence>
<organism evidence="4 5">
    <name type="scientific">Kitasatospora arboriphila</name>
    <dbReference type="NCBI Taxonomy" id="258052"/>
    <lineage>
        <taxon>Bacteria</taxon>
        <taxon>Bacillati</taxon>
        <taxon>Actinomycetota</taxon>
        <taxon>Actinomycetes</taxon>
        <taxon>Kitasatosporales</taxon>
        <taxon>Streptomycetaceae</taxon>
        <taxon>Kitasatospora</taxon>
    </lineage>
</organism>
<dbReference type="InterPro" id="IPR020843">
    <property type="entry name" value="ER"/>
</dbReference>
<dbReference type="InterPro" id="IPR036291">
    <property type="entry name" value="NAD(P)-bd_dom_sf"/>
</dbReference>
<gene>
    <name evidence="4" type="ORF">GCM10009663_68570</name>
</gene>
<evidence type="ECO:0000313" key="4">
    <source>
        <dbReference type="EMBL" id="GAA1118915.1"/>
    </source>
</evidence>
<dbReference type="Pfam" id="PF13376">
    <property type="entry name" value="OmdA"/>
    <property type="match status" value="1"/>
</dbReference>
<dbReference type="Gene3D" id="3.40.50.720">
    <property type="entry name" value="NAD(P)-binding Rossmann-like Domain"/>
    <property type="match status" value="1"/>
</dbReference>
<dbReference type="PANTHER" id="PTHR48106:SF18">
    <property type="entry name" value="QUINONE OXIDOREDUCTASE PIG3"/>
    <property type="match status" value="1"/>
</dbReference>
<sequence length="479" mass="49685">MRALEYPGPGAAAGAPRTVETAVPRAGPGQVLVRVEAAGLPPADGAPAGVPGTEFAGVVVQLGPGTYGLEVGDEVLGHCPSGACAQDAATNADRVAHRPAALPWAEAALLPVTAAGVRSALDRLGVRRGRTLLVHGAGAAAGRAAVALALRRGAAVVSVAAERAYAALREAGAVPIGYGAQLAERVRAAAPQGVDAVLDAVGPGTAPLWPELAGGPDRVAVPLPPPGGRAVDAAESAELGELVELWEEGAFRLVPDAVLGLEGAAGRSRWSPPGTDPASPVGGPWFTAGMADPQDTLAFDSAEEFEAWLDAHHDTSPGIWLKLRKKAPGVVSLDYPGALDAALCFGWIDGQKRSFDEQHWLQRFTPRTTRSRWSKINREKAEALAAAGRMRPAGLAEVERARADGRWEAAYDSPRSATVPDDLATALAAVPAAAENFAALDGTNRYSILHRVQEAKRPETRARRIEKFVAMLAAGEKLH</sequence>
<evidence type="ECO:0000256" key="1">
    <source>
        <dbReference type="ARBA" id="ARBA00022857"/>
    </source>
</evidence>
<dbReference type="EMBL" id="BAAALD010000111">
    <property type="protein sequence ID" value="GAA1118915.1"/>
    <property type="molecule type" value="Genomic_DNA"/>
</dbReference>
<dbReference type="InterPro" id="IPR011032">
    <property type="entry name" value="GroES-like_sf"/>
</dbReference>
<accession>A0ABN1U4R6</accession>
<dbReference type="SUPFAM" id="SSF50129">
    <property type="entry name" value="GroES-like"/>
    <property type="match status" value="1"/>
</dbReference>
<protein>
    <recommendedName>
        <fullName evidence="3">Enoyl reductase (ER) domain-containing protein</fullName>
    </recommendedName>
</protein>
<name>A0ABN1U4R6_9ACTN</name>
<dbReference type="SUPFAM" id="SSF51735">
    <property type="entry name" value="NAD(P)-binding Rossmann-fold domains"/>
    <property type="match status" value="1"/>
</dbReference>
<feature type="domain" description="Enoyl reductase (ER)" evidence="3">
    <location>
        <begin position="14"/>
        <end position="268"/>
    </location>
</feature>
<dbReference type="SMART" id="SM00829">
    <property type="entry name" value="PKS_ER"/>
    <property type="match status" value="1"/>
</dbReference>
<keyword evidence="2" id="KW-0560">Oxidoreductase</keyword>
<keyword evidence="5" id="KW-1185">Reference proteome</keyword>
<keyword evidence="1" id="KW-0521">NADP</keyword>
<reference evidence="4 5" key="1">
    <citation type="journal article" date="2019" name="Int. J. Syst. Evol. Microbiol.">
        <title>The Global Catalogue of Microorganisms (GCM) 10K type strain sequencing project: providing services to taxonomists for standard genome sequencing and annotation.</title>
        <authorList>
            <consortium name="The Broad Institute Genomics Platform"/>
            <consortium name="The Broad Institute Genome Sequencing Center for Infectious Disease"/>
            <person name="Wu L."/>
            <person name="Ma J."/>
        </authorList>
    </citation>
    <scope>NUCLEOTIDE SEQUENCE [LARGE SCALE GENOMIC DNA]</scope>
    <source>
        <strain evidence="4 5">JCM 13002</strain>
    </source>
</reference>
<dbReference type="Pfam" id="PF08240">
    <property type="entry name" value="ADH_N"/>
    <property type="match status" value="1"/>
</dbReference>
<evidence type="ECO:0000313" key="5">
    <source>
        <dbReference type="Proteomes" id="UP001499987"/>
    </source>
</evidence>
<dbReference type="PANTHER" id="PTHR48106">
    <property type="entry name" value="QUINONE OXIDOREDUCTASE PIG3-RELATED"/>
    <property type="match status" value="1"/>
</dbReference>
<dbReference type="Proteomes" id="UP001499987">
    <property type="component" value="Unassembled WGS sequence"/>
</dbReference>
<dbReference type="InterPro" id="IPR013154">
    <property type="entry name" value="ADH-like_N"/>
</dbReference>